<name>A0ABS5ZBV9_9GAMM</name>
<accession>A0ABS5ZBV9</accession>
<dbReference type="EMBL" id="JAGSOY010000020">
    <property type="protein sequence ID" value="MBU2711460.1"/>
    <property type="molecule type" value="Genomic_DNA"/>
</dbReference>
<gene>
    <name evidence="1" type="ORF">KCG35_10350</name>
</gene>
<reference evidence="1 2" key="1">
    <citation type="submission" date="2021-04" db="EMBL/GenBank/DDBJ databases">
        <authorList>
            <person name="Pira H."/>
            <person name="Risdian C."/>
            <person name="Wink J."/>
        </authorList>
    </citation>
    <scope>NUCLEOTIDE SEQUENCE [LARGE SCALE GENOMIC DNA]</scope>
    <source>
        <strain evidence="1 2">WH53</strain>
    </source>
</reference>
<protein>
    <submittedName>
        <fullName evidence="1">Uncharacterized protein</fullName>
    </submittedName>
</protein>
<evidence type="ECO:0000313" key="2">
    <source>
        <dbReference type="Proteomes" id="UP000690515"/>
    </source>
</evidence>
<dbReference type="Proteomes" id="UP000690515">
    <property type="component" value="Unassembled WGS sequence"/>
</dbReference>
<comment type="caution">
    <text evidence="1">The sequence shown here is derived from an EMBL/GenBank/DDBJ whole genome shotgun (WGS) entry which is preliminary data.</text>
</comment>
<keyword evidence="2" id="KW-1185">Reference proteome</keyword>
<dbReference type="RefSeq" id="WP_215819621.1">
    <property type="nucleotide sequence ID" value="NZ_JAGSOY010000020.1"/>
</dbReference>
<evidence type="ECO:0000313" key="1">
    <source>
        <dbReference type="EMBL" id="MBU2711460.1"/>
    </source>
</evidence>
<organism evidence="1 2">
    <name type="scientific">Zooshikella harenae</name>
    <dbReference type="NCBI Taxonomy" id="2827238"/>
    <lineage>
        <taxon>Bacteria</taxon>
        <taxon>Pseudomonadati</taxon>
        <taxon>Pseudomonadota</taxon>
        <taxon>Gammaproteobacteria</taxon>
        <taxon>Oceanospirillales</taxon>
        <taxon>Zooshikellaceae</taxon>
        <taxon>Zooshikella</taxon>
    </lineage>
</organism>
<proteinExistence type="predicted"/>
<sequence length="341" mass="38775">MPQSTNFYLAVPELIPEHAKSLDILPIVLETANNLLDFPLTLPAKKFHQTLQKYLNTLNTSHTGFSKADCVYIGTKGNEDNDHAFNIIRSTDNLSLLMLSSALEAFNFIFKEAMQGGTTLDQTQWGRLIYALYALLKLFKQEQSHTHNPPLIPPPVMENTQRDALQRWTKGHYVFMVFCQGLIIAINSFRNEVNAGNTAAARYYLSIATSIMWGVESSFRFTGDYTYSEYEKSVRPTLTPPIAPEDMSGLHWRDHEQLVKQLINTKKIFNQLPSELHESRDSFYEAMSESYDAHKFVCTQFVGDESPSLLMQSRNQISAADTLTNFKKSRLNTIHTKSTIS</sequence>